<keyword evidence="2" id="KW-1185">Reference proteome</keyword>
<organism evidence="1 2">
    <name type="scientific">Psylliodes chrysocephalus</name>
    <dbReference type="NCBI Taxonomy" id="3402493"/>
    <lineage>
        <taxon>Eukaryota</taxon>
        <taxon>Metazoa</taxon>
        <taxon>Ecdysozoa</taxon>
        <taxon>Arthropoda</taxon>
        <taxon>Hexapoda</taxon>
        <taxon>Insecta</taxon>
        <taxon>Pterygota</taxon>
        <taxon>Neoptera</taxon>
        <taxon>Endopterygota</taxon>
        <taxon>Coleoptera</taxon>
        <taxon>Polyphaga</taxon>
        <taxon>Cucujiformia</taxon>
        <taxon>Chrysomeloidea</taxon>
        <taxon>Chrysomelidae</taxon>
        <taxon>Galerucinae</taxon>
        <taxon>Alticini</taxon>
        <taxon>Psylliodes</taxon>
    </lineage>
</organism>
<accession>A0A9P0CV99</accession>
<protein>
    <submittedName>
        <fullName evidence="1">Uncharacterized protein</fullName>
    </submittedName>
</protein>
<evidence type="ECO:0000313" key="1">
    <source>
        <dbReference type="EMBL" id="CAH1106785.1"/>
    </source>
</evidence>
<gene>
    <name evidence="1" type="ORF">PSYICH_LOCUS7090</name>
</gene>
<dbReference type="OrthoDB" id="6780101at2759"/>
<dbReference type="Proteomes" id="UP001153636">
    <property type="component" value="Chromosome 2"/>
</dbReference>
<dbReference type="PANTHER" id="PTHR33480">
    <property type="entry name" value="SET DOMAIN-CONTAINING PROTEIN-RELATED"/>
    <property type="match status" value="1"/>
</dbReference>
<reference evidence="1" key="1">
    <citation type="submission" date="2022-01" db="EMBL/GenBank/DDBJ databases">
        <authorList>
            <person name="King R."/>
        </authorList>
    </citation>
    <scope>NUCLEOTIDE SEQUENCE</scope>
</reference>
<dbReference type="AlphaFoldDB" id="A0A9P0CV99"/>
<name>A0A9P0CV99_9CUCU</name>
<dbReference type="EMBL" id="OV651814">
    <property type="protein sequence ID" value="CAH1106785.1"/>
    <property type="molecule type" value="Genomic_DNA"/>
</dbReference>
<evidence type="ECO:0000313" key="2">
    <source>
        <dbReference type="Proteomes" id="UP001153636"/>
    </source>
</evidence>
<sequence>MPLTKDIQKLHKYLTNEGTKAVEKLVKMESVKAFEMLTETTLVRTILLNRKRVGDVQFIQYSDYNRGCSIDKHSDTYNMLSEAEKALSQNMIRLEAHHLFKKFSIDAQCEAPETLRSTKLRKHIAITVQLLNLRENELDAFAKFMGHDIRVHRQYYRLQNEAIDLEKISKVLIKMEKGNIDQMREKNLDEIEVDDVVEGEVINPEEEENMEEDWEDEEMKNVAKRGECTILNSDLNSISKIKMTSKKVVQKINKGHNVNVKPKKIVKKIIWSKPEADLILNYYRKYLVMKTLPGKFECEKFLNENKLISTNRTWTNVKDFIYNQIRRH</sequence>
<proteinExistence type="predicted"/>